<proteinExistence type="predicted"/>
<name>A0AC34PUR7_9BILA</name>
<dbReference type="WBParaSite" id="JU765_v2.g1014.t1">
    <property type="protein sequence ID" value="JU765_v2.g1014.t1"/>
    <property type="gene ID" value="JU765_v2.g1014"/>
</dbReference>
<organism evidence="1 2">
    <name type="scientific">Panagrolaimus sp. JU765</name>
    <dbReference type="NCBI Taxonomy" id="591449"/>
    <lineage>
        <taxon>Eukaryota</taxon>
        <taxon>Metazoa</taxon>
        <taxon>Ecdysozoa</taxon>
        <taxon>Nematoda</taxon>
        <taxon>Chromadorea</taxon>
        <taxon>Rhabditida</taxon>
        <taxon>Tylenchina</taxon>
        <taxon>Panagrolaimomorpha</taxon>
        <taxon>Panagrolaimoidea</taxon>
        <taxon>Panagrolaimidae</taxon>
        <taxon>Panagrolaimus</taxon>
    </lineage>
</organism>
<protein>
    <submittedName>
        <fullName evidence="2">Uncharacterized protein</fullName>
    </submittedName>
</protein>
<evidence type="ECO:0000313" key="1">
    <source>
        <dbReference type="Proteomes" id="UP000887576"/>
    </source>
</evidence>
<sequence>MNQTDKYYVPIKEKNSYLYDEAWYRLYDALSTVGMPIYQKVMIVVKDSAGKTTDVRNCLIDQAMAPFFKKDKQVAVAKKWKTLVSSCGYNLFKQATPVFPLLGLA</sequence>
<reference evidence="2" key="1">
    <citation type="submission" date="2022-11" db="UniProtKB">
        <authorList>
            <consortium name="WormBaseParasite"/>
        </authorList>
    </citation>
    <scope>IDENTIFICATION</scope>
</reference>
<accession>A0AC34PUR7</accession>
<evidence type="ECO:0000313" key="2">
    <source>
        <dbReference type="WBParaSite" id="JU765_v2.g1014.t1"/>
    </source>
</evidence>
<dbReference type="Proteomes" id="UP000887576">
    <property type="component" value="Unplaced"/>
</dbReference>